<protein>
    <recommendedName>
        <fullName evidence="3">DNA-binding protein</fullName>
    </recommendedName>
</protein>
<organism evidence="1 2">
    <name type="scientific">Thermohalobaculum xanthum</name>
    <dbReference type="NCBI Taxonomy" id="2753746"/>
    <lineage>
        <taxon>Bacteria</taxon>
        <taxon>Pseudomonadati</taxon>
        <taxon>Pseudomonadota</taxon>
        <taxon>Alphaproteobacteria</taxon>
        <taxon>Rhodobacterales</taxon>
        <taxon>Paracoccaceae</taxon>
        <taxon>Thermohalobaculum</taxon>
    </lineage>
</organism>
<dbReference type="Proteomes" id="UP000655420">
    <property type="component" value="Unassembled WGS sequence"/>
</dbReference>
<evidence type="ECO:0008006" key="3">
    <source>
        <dbReference type="Google" id="ProtNLM"/>
    </source>
</evidence>
<sequence>MPIYDPEDDPNGYLPSRKVRSRYNISGMTLDRWSGDEDLDFPAPIYIGRNRFWSISELKAWEASLPRNKDRSRQAGVAA</sequence>
<dbReference type="RefSeq" id="WP_200609715.1">
    <property type="nucleotide sequence ID" value="NZ_JAEHHL010000006.1"/>
</dbReference>
<dbReference type="AlphaFoldDB" id="A0A8J7M793"/>
<dbReference type="EMBL" id="JAEHHL010000006">
    <property type="protein sequence ID" value="MBK0399505.1"/>
    <property type="molecule type" value="Genomic_DNA"/>
</dbReference>
<evidence type="ECO:0000313" key="1">
    <source>
        <dbReference type="EMBL" id="MBK0399505.1"/>
    </source>
</evidence>
<reference evidence="1" key="1">
    <citation type="submission" date="2020-12" db="EMBL/GenBank/DDBJ databases">
        <title>Bacterial taxonomy.</title>
        <authorList>
            <person name="Pan X."/>
        </authorList>
    </citation>
    <scope>NUCLEOTIDE SEQUENCE</scope>
    <source>
        <strain evidence="1">M0105</strain>
    </source>
</reference>
<keyword evidence="2" id="KW-1185">Reference proteome</keyword>
<accession>A0A8J7M793</accession>
<name>A0A8J7M793_9RHOB</name>
<comment type="caution">
    <text evidence="1">The sequence shown here is derived from an EMBL/GenBank/DDBJ whole genome shotgun (WGS) entry which is preliminary data.</text>
</comment>
<gene>
    <name evidence="1" type="ORF">H0I76_09905</name>
</gene>
<evidence type="ECO:0000313" key="2">
    <source>
        <dbReference type="Proteomes" id="UP000655420"/>
    </source>
</evidence>
<proteinExistence type="predicted"/>